<gene>
    <name evidence="2" type="ORF">EZ242_02140</name>
</gene>
<evidence type="ECO:0000313" key="2">
    <source>
        <dbReference type="EMBL" id="TFZ05079.1"/>
    </source>
</evidence>
<dbReference type="InterPro" id="IPR042100">
    <property type="entry name" value="Bug_dom1"/>
</dbReference>
<name>A0A4Z0C4M7_9BURK</name>
<dbReference type="Proteomes" id="UP000297564">
    <property type="component" value="Unassembled WGS sequence"/>
</dbReference>
<feature type="region of interest" description="Disordered" evidence="1">
    <location>
        <begin position="1"/>
        <end position="38"/>
    </location>
</feature>
<organism evidence="2 3">
    <name type="scientific">Ramlibacter rhizophilus</name>
    <dbReference type="NCBI Taxonomy" id="1781167"/>
    <lineage>
        <taxon>Bacteria</taxon>
        <taxon>Pseudomonadati</taxon>
        <taxon>Pseudomonadota</taxon>
        <taxon>Betaproteobacteria</taxon>
        <taxon>Burkholderiales</taxon>
        <taxon>Comamonadaceae</taxon>
        <taxon>Ramlibacter</taxon>
    </lineage>
</organism>
<accession>A0A4Z0C4M7</accession>
<dbReference type="EMBL" id="SMLL01000001">
    <property type="protein sequence ID" value="TFZ05079.1"/>
    <property type="molecule type" value="Genomic_DNA"/>
</dbReference>
<keyword evidence="3" id="KW-1185">Reference proteome</keyword>
<protein>
    <submittedName>
        <fullName evidence="2">Uncharacterized protein</fullName>
    </submittedName>
</protein>
<sequence length="38" mass="3970">MPRELGQPVFIENKGGADGGTGMAQVAKSPADGRRLRT</sequence>
<proteinExistence type="predicted"/>
<reference evidence="2 3" key="1">
    <citation type="submission" date="2019-03" db="EMBL/GenBank/DDBJ databases">
        <title>Ramlibacter rhizophilus CCTCC AB2015357, whole genome shotgun sequence.</title>
        <authorList>
            <person name="Zhang X."/>
            <person name="Feng G."/>
            <person name="Zhu H."/>
        </authorList>
    </citation>
    <scope>NUCLEOTIDE SEQUENCE [LARGE SCALE GENOMIC DNA]</scope>
    <source>
        <strain evidence="2 3">CCTCC AB2015357</strain>
    </source>
</reference>
<evidence type="ECO:0000256" key="1">
    <source>
        <dbReference type="SAM" id="MobiDB-lite"/>
    </source>
</evidence>
<evidence type="ECO:0000313" key="3">
    <source>
        <dbReference type="Proteomes" id="UP000297564"/>
    </source>
</evidence>
<comment type="caution">
    <text evidence="2">The sequence shown here is derived from an EMBL/GenBank/DDBJ whole genome shotgun (WGS) entry which is preliminary data.</text>
</comment>
<dbReference type="Gene3D" id="3.40.190.150">
    <property type="entry name" value="Bordetella uptake gene, domain 1"/>
    <property type="match status" value="1"/>
</dbReference>
<dbReference type="AlphaFoldDB" id="A0A4Z0C4M7"/>